<evidence type="ECO:0000313" key="2">
    <source>
        <dbReference type="Proteomes" id="UP000054703"/>
    </source>
</evidence>
<proteinExistence type="predicted"/>
<evidence type="ECO:0000313" key="1">
    <source>
        <dbReference type="EMBL" id="KTD53463.1"/>
    </source>
</evidence>
<dbReference type="STRING" id="45074.Lsan_3873"/>
<gene>
    <name evidence="1" type="ORF">Lsan_3873</name>
</gene>
<organism evidence="1 2">
    <name type="scientific">Legionella santicrucis</name>
    <dbReference type="NCBI Taxonomy" id="45074"/>
    <lineage>
        <taxon>Bacteria</taxon>
        <taxon>Pseudomonadati</taxon>
        <taxon>Pseudomonadota</taxon>
        <taxon>Gammaproteobacteria</taxon>
        <taxon>Legionellales</taxon>
        <taxon>Legionellaceae</taxon>
        <taxon>Legionella</taxon>
    </lineage>
</organism>
<keyword evidence="2" id="KW-1185">Reference proteome</keyword>
<comment type="caution">
    <text evidence="1">The sequence shown here is derived from an EMBL/GenBank/DDBJ whole genome shotgun (WGS) entry which is preliminary data.</text>
</comment>
<dbReference type="RefSeq" id="WP_058515757.1">
    <property type="nucleotide sequence ID" value="NZ_CAAAIH010000001.1"/>
</dbReference>
<dbReference type="EMBL" id="LNYU01000091">
    <property type="protein sequence ID" value="KTD53463.1"/>
    <property type="molecule type" value="Genomic_DNA"/>
</dbReference>
<accession>A0A0W0Y945</accession>
<name>A0A0W0Y945_9GAMM</name>
<dbReference type="Proteomes" id="UP000054703">
    <property type="component" value="Unassembled WGS sequence"/>
</dbReference>
<dbReference type="AlphaFoldDB" id="A0A0W0Y945"/>
<protein>
    <submittedName>
        <fullName evidence="1">Uncharacterized protein</fullName>
    </submittedName>
</protein>
<sequence>MRQAINCTITFRDTSFKLQIKDVYQVNEQLIVISKISSTGCGGEAITPRSSSVTVNTNADTALPVKYYAFVSDNIKSFKSFTTMSRQKVVVINELDNIPGLLGNGTINPLEKISDLAEQSIFAPAPSDIDINMTNTTTYSQ</sequence>
<reference evidence="1 2" key="1">
    <citation type="submission" date="2015-11" db="EMBL/GenBank/DDBJ databases">
        <title>Genomic analysis of 38 Legionella species identifies large and diverse effector repertoires.</title>
        <authorList>
            <person name="Burstein D."/>
            <person name="Amaro F."/>
            <person name="Zusman T."/>
            <person name="Lifshitz Z."/>
            <person name="Cohen O."/>
            <person name="Gilbert J.A."/>
            <person name="Pupko T."/>
            <person name="Shuman H.A."/>
            <person name="Segal G."/>
        </authorList>
    </citation>
    <scope>NUCLEOTIDE SEQUENCE [LARGE SCALE GENOMIC DNA]</scope>
    <source>
        <strain evidence="1 2">SC-63-C7</strain>
    </source>
</reference>
<dbReference type="PATRIC" id="fig|45074.5.peg.4158"/>